<keyword evidence="1" id="KW-0378">Hydrolase</keyword>
<dbReference type="Pfam" id="PF01339">
    <property type="entry name" value="CheB_methylest"/>
    <property type="match status" value="1"/>
</dbReference>
<evidence type="ECO:0000256" key="1">
    <source>
        <dbReference type="PROSITE-ProRule" id="PRU00050"/>
    </source>
</evidence>
<evidence type="ECO:0000313" key="6">
    <source>
        <dbReference type="Proteomes" id="UP001438953"/>
    </source>
</evidence>
<dbReference type="Gene3D" id="3.40.50.180">
    <property type="entry name" value="Methylesterase CheB, C-terminal domain"/>
    <property type="match status" value="1"/>
</dbReference>
<comment type="caution">
    <text evidence="5">The sequence shown here is derived from an EMBL/GenBank/DDBJ whole genome shotgun (WGS) entry which is preliminary data.</text>
</comment>
<evidence type="ECO:0000256" key="2">
    <source>
        <dbReference type="SAM" id="MobiDB-lite"/>
    </source>
</evidence>
<name>A0ABV1SD38_9RHOB</name>
<feature type="active site" evidence="1">
    <location>
        <position position="23"/>
    </location>
</feature>
<proteinExistence type="predicted"/>
<dbReference type="PANTHER" id="PTHR24422:SF10">
    <property type="entry name" value="CHEMOTAXIS PROTEIN METHYLTRANSFERASE 2"/>
    <property type="match status" value="1"/>
</dbReference>
<keyword evidence="6" id="KW-1185">Reference proteome</keyword>
<keyword evidence="1" id="KW-0145">Chemotaxis</keyword>
<reference evidence="5 6" key="1">
    <citation type="submission" date="2024-06" db="EMBL/GenBank/DDBJ databases">
        <title>Thioclava kandeliae sp. nov. from a rhizosphere soil sample of Kandelia candel in a mangrove.</title>
        <authorList>
            <person name="Mu T."/>
        </authorList>
    </citation>
    <scope>NUCLEOTIDE SEQUENCE [LARGE SCALE GENOMIC DNA]</scope>
    <source>
        <strain evidence="5 6">CPCC 100088</strain>
    </source>
</reference>
<dbReference type="SUPFAM" id="SSF47757">
    <property type="entry name" value="Chemotaxis receptor methyltransferase CheR, N-terminal domain"/>
    <property type="match status" value="1"/>
</dbReference>
<dbReference type="Pfam" id="PF13596">
    <property type="entry name" value="PAS_10"/>
    <property type="match status" value="1"/>
</dbReference>
<organism evidence="5 6">
    <name type="scientific">Thioclava kandeliae</name>
    <dbReference type="NCBI Taxonomy" id="3070818"/>
    <lineage>
        <taxon>Bacteria</taxon>
        <taxon>Pseudomonadati</taxon>
        <taxon>Pseudomonadota</taxon>
        <taxon>Alphaproteobacteria</taxon>
        <taxon>Rhodobacterales</taxon>
        <taxon>Paracoccaceae</taxon>
        <taxon>Thioclava</taxon>
    </lineage>
</organism>
<gene>
    <name evidence="5" type="ORF">VSX56_01305</name>
</gene>
<keyword evidence="5" id="KW-0808">Transferase</keyword>
<accession>A0ABV1SD38</accession>
<dbReference type="InterPro" id="IPR000780">
    <property type="entry name" value="CheR_MeTrfase"/>
</dbReference>
<dbReference type="InterPro" id="IPR029063">
    <property type="entry name" value="SAM-dependent_MTases_sf"/>
</dbReference>
<feature type="region of interest" description="Disordered" evidence="2">
    <location>
        <begin position="708"/>
        <end position="730"/>
    </location>
</feature>
<feature type="active site" evidence="1">
    <location>
        <position position="50"/>
    </location>
</feature>
<sequence length="873" mass="97466">MHDAQDAQFAETGALPLVALGASAGGLEPLETFFANCAEYSGWAFVVIQHLSPDYRSMMDEILSRSTNLRIIHIEDGMRIEPDTIYLNSPNQTVELSEDRFIVTAYGARGLTPPMPIDSLFKSLATRDTEKTVAIVLSGSGSDGTRGAQALHAAEATVLAQVPSQAAFSSMPRSVLAAGAADRVLSVEEMPEAINMIFSLGKSGRNAILEIKGTASQAILKALERKYHIDFSAYKPVNVQRRIDRRQHLRGISTVEEYHALLTSDDSALEELYQDLLIGVTEFYRDQEAIYVLRREALDKLVERSDDDAPLRIWIPGCASGEEAYTIAIELSEALEQAKLERKFRVIATDVHRRSIDIASAGIYSAESVAKVPPALRAKYFIHHRDQFIVEPKLRQSIIFSVHDALSDPPFMNLDLISCRNMLIYLNEEPQARVISMFLFGLQKNGYLLLGPSESVGRFGSEFKQVHTRWRLFQKASSRRVLDRTMLSNQLGSASRQSERNDLPMAHSSKLSASRHAPRNVAYTNGSFLDMTHREMLVAGYDALLKRYAPSSILLTSDGQVLSWFGAASAFIDTMNNLAEWTVDQIVHRDLQFTIKVGIERLRQGVVDTSSRDVSVDMGNGRQRMVTLRLEPLDQLGRARLMLANISFRDDPQDEILEPAPSEATRANVQQNEDTLLLTRRIQELERDLRLTEETLQHVTERLEASGEELQASNEELQASNEELQASNEELQSSNEELHAVNEELVTLSTEHEIQIDKLSELNQQTETVLRNLGLGVIFVDTDLRIRRFSDLIGAQFLLEAHDVNRALAVVSPKLSFVDLAELTQEAIRTGQSQRAEGEHGRNFLRIEIFPMVDPTSSVGAPVTDAMLIFHGL</sequence>
<keyword evidence="5" id="KW-0489">Methyltransferase</keyword>
<feature type="compositionally biased region" description="Polar residues" evidence="2">
    <location>
        <begin position="711"/>
        <end position="726"/>
    </location>
</feature>
<dbReference type="Proteomes" id="UP001438953">
    <property type="component" value="Unassembled WGS sequence"/>
</dbReference>
<dbReference type="GO" id="GO:0032259">
    <property type="term" value="P:methylation"/>
    <property type="evidence" value="ECO:0007669"/>
    <property type="project" value="UniProtKB-KW"/>
</dbReference>
<dbReference type="PROSITE" id="PS50123">
    <property type="entry name" value="CHER"/>
    <property type="match status" value="1"/>
</dbReference>
<dbReference type="SMART" id="SM00138">
    <property type="entry name" value="MeTrc"/>
    <property type="match status" value="1"/>
</dbReference>
<dbReference type="PRINTS" id="PR00996">
    <property type="entry name" value="CHERMTFRASE"/>
</dbReference>
<dbReference type="InterPro" id="IPR000673">
    <property type="entry name" value="Sig_transdc_resp-reg_Me-estase"/>
</dbReference>
<dbReference type="InterPro" id="IPR050903">
    <property type="entry name" value="Bact_Chemotaxis_MeTrfase"/>
</dbReference>
<dbReference type="Pfam" id="PF01739">
    <property type="entry name" value="CheR"/>
    <property type="match status" value="1"/>
</dbReference>
<evidence type="ECO:0000259" key="4">
    <source>
        <dbReference type="PROSITE" id="PS50123"/>
    </source>
</evidence>
<dbReference type="GO" id="GO:0008168">
    <property type="term" value="F:methyltransferase activity"/>
    <property type="evidence" value="ECO:0007669"/>
    <property type="project" value="UniProtKB-KW"/>
</dbReference>
<dbReference type="CDD" id="cd16434">
    <property type="entry name" value="CheB-CheR_fusion"/>
    <property type="match status" value="1"/>
</dbReference>
<dbReference type="RefSeq" id="WP_350934282.1">
    <property type="nucleotide sequence ID" value="NZ_JAYWLC010000001.1"/>
</dbReference>
<dbReference type="InterPro" id="IPR035909">
    <property type="entry name" value="CheB_C"/>
</dbReference>
<protein>
    <submittedName>
        <fullName evidence="5">CheR family methyltransferase</fullName>
    </submittedName>
</protein>
<dbReference type="Gene3D" id="3.40.50.150">
    <property type="entry name" value="Vaccinia Virus protein VP39"/>
    <property type="match status" value="1"/>
</dbReference>
<feature type="active site" evidence="1">
    <location>
        <position position="143"/>
    </location>
</feature>
<dbReference type="PROSITE" id="PS50122">
    <property type="entry name" value="CHEB"/>
    <property type="match status" value="1"/>
</dbReference>
<feature type="domain" description="CheB-type methylesterase" evidence="3">
    <location>
        <begin position="14"/>
        <end position="201"/>
    </location>
</feature>
<feature type="domain" description="CheR-type methyltransferase" evidence="4">
    <location>
        <begin position="223"/>
        <end position="456"/>
    </location>
</feature>
<feature type="region of interest" description="Disordered" evidence="2">
    <location>
        <begin position="490"/>
        <end position="510"/>
    </location>
</feature>
<dbReference type="Pfam" id="PF03705">
    <property type="entry name" value="CheR_N"/>
    <property type="match status" value="1"/>
</dbReference>
<dbReference type="InterPro" id="IPR022642">
    <property type="entry name" value="CheR_C"/>
</dbReference>
<dbReference type="InterPro" id="IPR022641">
    <property type="entry name" value="CheR_N"/>
</dbReference>
<evidence type="ECO:0000313" key="5">
    <source>
        <dbReference type="EMBL" id="MER5170399.1"/>
    </source>
</evidence>
<dbReference type="SUPFAM" id="SSF52738">
    <property type="entry name" value="Methylesterase CheB, C-terminal domain"/>
    <property type="match status" value="1"/>
</dbReference>
<dbReference type="PANTHER" id="PTHR24422">
    <property type="entry name" value="CHEMOTAXIS PROTEIN METHYLTRANSFERASE"/>
    <property type="match status" value="1"/>
</dbReference>
<dbReference type="EMBL" id="JAYWLC010000001">
    <property type="protein sequence ID" value="MER5170399.1"/>
    <property type="molecule type" value="Genomic_DNA"/>
</dbReference>
<evidence type="ECO:0000259" key="3">
    <source>
        <dbReference type="PROSITE" id="PS50122"/>
    </source>
</evidence>
<dbReference type="SUPFAM" id="SSF53335">
    <property type="entry name" value="S-adenosyl-L-methionine-dependent methyltransferases"/>
    <property type="match status" value="1"/>
</dbReference>